<protein>
    <submittedName>
        <fullName evidence="1">Uncharacterized protein</fullName>
    </submittedName>
</protein>
<proteinExistence type="predicted"/>
<gene>
    <name evidence="1" type="ORF">POVWA1_033320</name>
</gene>
<evidence type="ECO:0000313" key="1">
    <source>
        <dbReference type="EMBL" id="SBT36598.1"/>
    </source>
</evidence>
<organism evidence="1 2">
    <name type="scientific">Plasmodium ovale wallikeri</name>
    <dbReference type="NCBI Taxonomy" id="864142"/>
    <lineage>
        <taxon>Eukaryota</taxon>
        <taxon>Sar</taxon>
        <taxon>Alveolata</taxon>
        <taxon>Apicomplexa</taxon>
        <taxon>Aconoidasida</taxon>
        <taxon>Haemosporida</taxon>
        <taxon>Plasmodiidae</taxon>
        <taxon>Plasmodium</taxon>
        <taxon>Plasmodium (Plasmodium)</taxon>
    </lineage>
</organism>
<sequence>MKNELVNKLDERGDVKAETSSSKCQKIYGILNGIQRKNILINGNCCIFHLGYCAPVAIAPSNLQDRVGCSSQKFHPSKRGKIKLNVGRKNIGDLLDI</sequence>
<evidence type="ECO:0000313" key="2">
    <source>
        <dbReference type="Proteomes" id="UP000078555"/>
    </source>
</evidence>
<dbReference type="Proteomes" id="UP000078555">
    <property type="component" value="Unassembled WGS sequence"/>
</dbReference>
<keyword evidence="2" id="KW-1185">Reference proteome</keyword>
<dbReference type="EMBL" id="FLRD01000098">
    <property type="protein sequence ID" value="SBT36598.1"/>
    <property type="molecule type" value="Genomic_DNA"/>
</dbReference>
<dbReference type="AlphaFoldDB" id="A0A1A8YYE1"/>
<accession>A0A1A8YYE1</accession>
<name>A0A1A8YYE1_PLAOA</name>
<reference evidence="2" key="1">
    <citation type="submission" date="2016-05" db="EMBL/GenBank/DDBJ databases">
        <authorList>
            <person name="Naeem Raeece"/>
        </authorList>
    </citation>
    <scope>NUCLEOTIDE SEQUENCE [LARGE SCALE GENOMIC DNA]</scope>
</reference>